<dbReference type="EMBL" id="CAAALY010010352">
    <property type="protein sequence ID" value="VEL10938.1"/>
    <property type="molecule type" value="Genomic_DNA"/>
</dbReference>
<sequence length="68" mass="8009">MRRSSEVERAQPKDTIFYSMHQRNGRKEYASEDSINANWAKLVKKKRGKFEQTEEGEGGESSLPERYR</sequence>
<feature type="compositionally biased region" description="Basic and acidic residues" evidence="1">
    <location>
        <begin position="1"/>
        <end position="12"/>
    </location>
</feature>
<reference evidence="2" key="1">
    <citation type="submission" date="2018-11" db="EMBL/GenBank/DDBJ databases">
        <authorList>
            <consortium name="Pathogen Informatics"/>
        </authorList>
    </citation>
    <scope>NUCLEOTIDE SEQUENCE</scope>
</reference>
<proteinExistence type="predicted"/>
<comment type="caution">
    <text evidence="2">The sequence shown here is derived from an EMBL/GenBank/DDBJ whole genome shotgun (WGS) entry which is preliminary data.</text>
</comment>
<evidence type="ECO:0000313" key="2">
    <source>
        <dbReference type="EMBL" id="VEL10938.1"/>
    </source>
</evidence>
<organism evidence="2 3">
    <name type="scientific">Protopolystoma xenopodis</name>
    <dbReference type="NCBI Taxonomy" id="117903"/>
    <lineage>
        <taxon>Eukaryota</taxon>
        <taxon>Metazoa</taxon>
        <taxon>Spiralia</taxon>
        <taxon>Lophotrochozoa</taxon>
        <taxon>Platyhelminthes</taxon>
        <taxon>Monogenea</taxon>
        <taxon>Polyopisthocotylea</taxon>
        <taxon>Polystomatidea</taxon>
        <taxon>Polystomatidae</taxon>
        <taxon>Protopolystoma</taxon>
    </lineage>
</organism>
<accession>A0A3S5CIH4</accession>
<feature type="region of interest" description="Disordered" evidence="1">
    <location>
        <begin position="46"/>
        <end position="68"/>
    </location>
</feature>
<feature type="region of interest" description="Disordered" evidence="1">
    <location>
        <begin position="1"/>
        <end position="31"/>
    </location>
</feature>
<evidence type="ECO:0000256" key="1">
    <source>
        <dbReference type="SAM" id="MobiDB-lite"/>
    </source>
</evidence>
<protein>
    <submittedName>
        <fullName evidence="2">Uncharacterized protein</fullName>
    </submittedName>
</protein>
<dbReference type="AlphaFoldDB" id="A0A3S5CIH4"/>
<dbReference type="Proteomes" id="UP000784294">
    <property type="component" value="Unassembled WGS sequence"/>
</dbReference>
<name>A0A3S5CIH4_9PLAT</name>
<gene>
    <name evidence="2" type="ORF">PXEA_LOCUS4378</name>
</gene>
<evidence type="ECO:0000313" key="3">
    <source>
        <dbReference type="Proteomes" id="UP000784294"/>
    </source>
</evidence>
<keyword evidence="3" id="KW-1185">Reference proteome</keyword>